<evidence type="ECO:0000313" key="4">
    <source>
        <dbReference type="EMBL" id="AIX15728.1"/>
    </source>
</evidence>
<evidence type="ECO:0000313" key="18">
    <source>
        <dbReference type="EMBL" id="AIX39976.1"/>
    </source>
</evidence>
<dbReference type="Proteomes" id="UP000185393">
    <property type="component" value="Segment"/>
</dbReference>
<evidence type="ECO:0000313" key="23">
    <source>
        <dbReference type="Proteomes" id="UP000033004"/>
    </source>
</evidence>
<evidence type="ECO:0000256" key="1">
    <source>
        <dbReference type="SAM" id="MobiDB-lite"/>
    </source>
</evidence>
<dbReference type="Proteomes" id="UP000185407">
    <property type="component" value="Segment"/>
</dbReference>
<evidence type="ECO:0000313" key="17">
    <source>
        <dbReference type="EMBL" id="AIX39550.1"/>
    </source>
</evidence>
<evidence type="ECO:0000313" key="22">
    <source>
        <dbReference type="EMBL" id="AIX46523.1"/>
    </source>
</evidence>
<dbReference type="EMBL" id="KJ019088">
    <property type="protein sequence ID" value="AIX28167.1"/>
    <property type="molecule type" value="Genomic_DNA"/>
</dbReference>
<dbReference type="Proteomes" id="UP000185392">
    <property type="component" value="Segment"/>
</dbReference>
<dbReference type="Proteomes" id="UP000185405">
    <property type="component" value="Segment"/>
</dbReference>
<dbReference type="Proteomes" id="UP000185402">
    <property type="component" value="Segment"/>
</dbReference>
<dbReference type="EMBL" id="KJ019076">
    <property type="protein sequence ID" value="AIX25463.1"/>
    <property type="molecule type" value="Genomic_DNA"/>
</dbReference>
<dbReference type="Proteomes" id="UP000185389">
    <property type="component" value="Segment"/>
</dbReference>
<dbReference type="Proteomes" id="UP000185408">
    <property type="component" value="Segment"/>
</dbReference>
<dbReference type="EMBL" id="KJ019122">
    <property type="protein sequence ID" value="AIX36667.1"/>
    <property type="molecule type" value="Genomic_DNA"/>
</dbReference>
<evidence type="ECO:0000313" key="10">
    <source>
        <dbReference type="EMBL" id="AIX26546.1"/>
    </source>
</evidence>
<accession>A0A0E3FAL9</accession>
<evidence type="ECO:0000313" key="16">
    <source>
        <dbReference type="EMBL" id="AIX36667.1"/>
    </source>
</evidence>
<evidence type="ECO:0000313" key="3">
    <source>
        <dbReference type="EMBL" id="AIX15080.1"/>
    </source>
</evidence>
<gene>
    <name evidence="17" type="ORF">Syn7803C101_32</name>
    <name evidence="18" type="ORF">Syn7803C104_32</name>
    <name evidence="19" type="ORF">Syn7803C107_31</name>
    <name evidence="20" type="ORF">Syn7803C26_31</name>
    <name evidence="21" type="ORF">Syn7803C33_31</name>
    <name evidence="22" type="ORF">Syn7803C38_31</name>
    <name evidence="2" type="ORF">Syn7803C42_31</name>
    <name evidence="3" type="ORF">Syn7803C47_31</name>
    <name evidence="4" type="ORF">Syn7803C53_31</name>
    <name evidence="5" type="ORF">Syn7803C59_31</name>
    <name evidence="6" type="ORF">Syn7803C60_31</name>
    <name evidence="7" type="ORF">Syn7803US101_31</name>
    <name evidence="8" type="ORF">Syn7803US102_31</name>
    <name evidence="9" type="ORF">Syn7803US112_31</name>
    <name evidence="10" type="ORF">Syn7803US117_31</name>
    <name evidence="11" type="ORF">Syn7803US123_32</name>
    <name evidence="12" type="ORF">Syn7803US19_31</name>
    <name evidence="13" type="ORF">Syn7803US1_31</name>
    <name evidence="14" type="ORF">Syn7803US60_31</name>
    <name evidence="15" type="ORF">Syn7803US62_30</name>
    <name evidence="16" type="ORF">Syn7803US79_31</name>
</gene>
<dbReference type="Proteomes" id="UP000185391">
    <property type="component" value="Segment"/>
</dbReference>
<dbReference type="Proteomes" id="UP000185406">
    <property type="component" value="Segment"/>
</dbReference>
<feature type="region of interest" description="Disordered" evidence="1">
    <location>
        <begin position="41"/>
        <end position="61"/>
    </location>
</feature>
<dbReference type="EMBL" id="KJ019153">
    <property type="protein sequence ID" value="AIX44243.1"/>
    <property type="molecule type" value="Genomic_DNA"/>
</dbReference>
<dbReference type="EMBL" id="KJ019114">
    <property type="protein sequence ID" value="AIX34949.1"/>
    <property type="molecule type" value="Genomic_DNA"/>
</dbReference>
<dbReference type="Proteomes" id="UP000185390">
    <property type="component" value="Segment"/>
</dbReference>
<dbReference type="EMBL" id="KJ019068">
    <property type="protein sequence ID" value="AIX23716.1"/>
    <property type="molecule type" value="Genomic_DNA"/>
</dbReference>
<evidence type="ECO:0000313" key="6">
    <source>
        <dbReference type="EMBL" id="AIX17047.1"/>
    </source>
</evidence>
<organism evidence="8 25">
    <name type="scientific">Synechococcus phage ACG-2014a</name>
    <dbReference type="NCBI Taxonomy" id="1493507"/>
    <lineage>
        <taxon>Viruses</taxon>
        <taxon>Duplodnaviria</taxon>
        <taxon>Heunggongvirae</taxon>
        <taxon>Uroviricota</taxon>
        <taxon>Caudoviricetes</taxon>
        <taxon>Pantevenvirales</taxon>
        <taxon>Kyanoviridae</taxon>
        <taxon>Acionnavirus</taxon>
        <taxon>Acionnavirus monteraybay</taxon>
    </lineage>
</organism>
<dbReference type="EMBL" id="KJ019081">
    <property type="protein sequence ID" value="AIX26546.1"/>
    <property type="molecule type" value="Genomic_DNA"/>
</dbReference>
<dbReference type="EMBL" id="KJ019138">
    <property type="protein sequence ID" value="AIX40185.1"/>
    <property type="molecule type" value="Genomic_DNA"/>
</dbReference>
<sequence>MPQLNVGTIRGNSPNFRVELDANSTLEMASDLRINAQSYIPMPTGTTAQRPSPPEPGSTRYNTTISRLETWTGSNWIQI</sequence>
<dbReference type="EMBL" id="KJ019116">
    <property type="protein sequence ID" value="AIX35371.1"/>
    <property type="molecule type" value="Genomic_DNA"/>
</dbReference>
<evidence type="ECO:0000313" key="24">
    <source>
        <dbReference type="Proteomes" id="UP000185387"/>
    </source>
</evidence>
<evidence type="ECO:0000313" key="15">
    <source>
        <dbReference type="EMBL" id="AIX35371.1"/>
    </source>
</evidence>
<dbReference type="Proteomes" id="UP000185395">
    <property type="component" value="Segment"/>
</dbReference>
<dbReference type="EMBL" id="KJ019158">
    <property type="protein sequence ID" value="AIX45374.1"/>
    <property type="molecule type" value="Genomic_DNA"/>
</dbReference>
<evidence type="ECO:0000313" key="21">
    <source>
        <dbReference type="EMBL" id="AIX45374.1"/>
    </source>
</evidence>
<evidence type="ECO:0000313" key="11">
    <source>
        <dbReference type="EMBL" id="AIX27183.1"/>
    </source>
</evidence>
<dbReference type="EMBL" id="KJ019135">
    <property type="protein sequence ID" value="AIX39550.1"/>
    <property type="molecule type" value="Genomic_DNA"/>
</dbReference>
<evidence type="ECO:0000313" key="8">
    <source>
        <dbReference type="EMBL" id="AIX23716.1"/>
    </source>
</evidence>
<reference evidence="23 24" key="1">
    <citation type="submission" date="2013-12" db="EMBL/GenBank/DDBJ databases">
        <title>Ecological redundancy of diverse viral populations within a natural community.</title>
        <authorList>
            <person name="Gregory A.C."/>
            <person name="LaButti K."/>
            <person name="Copeland A."/>
            <person name="Woyke T."/>
            <person name="Sullivan M.B."/>
        </authorList>
    </citation>
    <scope>NUCLEOTIDE SEQUENCE [LARGE SCALE GENOMIC DNA]</scope>
    <source>
        <strain evidence="17">Syn7803C101</strain>
        <strain evidence="18">Syn7803C104</strain>
        <strain evidence="19">Syn7803C107</strain>
        <strain evidence="20">Syn7803C26</strain>
        <strain evidence="21">Syn7803C33</strain>
        <strain evidence="22">Syn7803C38</strain>
        <strain evidence="2">Syn7803C42</strain>
        <strain evidence="3">Syn7803C47</strain>
        <strain evidence="4">Syn7803C53</strain>
        <strain evidence="5">Syn7803C59</strain>
        <strain evidence="6">Syn7803C60</strain>
        <strain evidence="13">Syn7803US1</strain>
        <strain evidence="7">Syn7803US101</strain>
        <strain evidence="8">Syn7803US102</strain>
        <strain evidence="9">Syn7803US112</strain>
        <strain evidence="10">Syn7803US117</strain>
        <strain evidence="11">Syn7803US123</strain>
        <strain evidence="12">Syn7803US19</strain>
        <strain evidence="14">Syn7803US60</strain>
        <strain evidence="15">Syn7803US62</strain>
        <strain evidence="16">Syn7803US79</strain>
    </source>
</reference>
<dbReference type="EMBL" id="KJ019137">
    <property type="protein sequence ID" value="AIX39976.1"/>
    <property type="molecule type" value="Genomic_DNA"/>
</dbReference>
<evidence type="ECO:0000313" key="2">
    <source>
        <dbReference type="EMBL" id="AIX14216.1"/>
    </source>
</evidence>
<evidence type="ECO:0000313" key="13">
    <source>
        <dbReference type="EMBL" id="AIX28167.1"/>
    </source>
</evidence>
<evidence type="ECO:0000313" key="25">
    <source>
        <dbReference type="Proteomes" id="UP000185401"/>
    </source>
</evidence>
<dbReference type="Proteomes" id="UP000033004">
    <property type="component" value="Segment"/>
</dbReference>
<dbReference type="EMBL" id="KJ019067">
    <property type="protein sequence ID" value="AIX23510.1"/>
    <property type="molecule type" value="Genomic_DNA"/>
</dbReference>
<dbReference type="Proteomes" id="UP000185400">
    <property type="component" value="Segment"/>
</dbReference>
<dbReference type="Proteomes" id="UP000185409">
    <property type="component" value="Segment"/>
</dbReference>
<evidence type="ECO:0000313" key="14">
    <source>
        <dbReference type="EMBL" id="AIX34949.1"/>
    </source>
</evidence>
<dbReference type="Proteomes" id="UP000185397">
    <property type="component" value="Segment"/>
</dbReference>
<dbReference type="Proteomes" id="UP000185398">
    <property type="component" value="Segment"/>
</dbReference>
<dbReference type="Proteomes" id="UP000185387">
    <property type="component" value="Segment"/>
</dbReference>
<evidence type="ECO:0000313" key="19">
    <source>
        <dbReference type="EMBL" id="AIX40185.1"/>
    </source>
</evidence>
<dbReference type="EMBL" id="KJ019084">
    <property type="protein sequence ID" value="AIX27183.1"/>
    <property type="molecule type" value="Genomic_DNA"/>
</dbReference>
<dbReference type="EMBL" id="KJ019030">
    <property type="protein sequence ID" value="AIX15080.1"/>
    <property type="molecule type" value="Genomic_DNA"/>
</dbReference>
<proteinExistence type="predicted"/>
<protein>
    <recommendedName>
        <fullName evidence="26">Sericin 1-like protein</fullName>
    </recommendedName>
</protein>
<evidence type="ECO:0000313" key="7">
    <source>
        <dbReference type="EMBL" id="AIX23510.1"/>
    </source>
</evidence>
<dbReference type="Proteomes" id="UP000185399">
    <property type="component" value="Segment"/>
</dbReference>
<dbReference type="EMBL" id="KJ019026">
    <property type="protein sequence ID" value="AIX14216.1"/>
    <property type="molecule type" value="Genomic_DNA"/>
</dbReference>
<dbReference type="EMBL" id="KJ019163">
    <property type="protein sequence ID" value="AIX46523.1"/>
    <property type="molecule type" value="Genomic_DNA"/>
</dbReference>
<dbReference type="Proteomes" id="UP000185388">
    <property type="component" value="Segment"/>
</dbReference>
<evidence type="ECO:0000313" key="12">
    <source>
        <dbReference type="EMBL" id="AIX27960.1"/>
    </source>
</evidence>
<evidence type="ECO:0000313" key="9">
    <source>
        <dbReference type="EMBL" id="AIX25463.1"/>
    </source>
</evidence>
<dbReference type="Proteomes" id="UP000185396">
    <property type="component" value="Segment"/>
</dbReference>
<dbReference type="EMBL" id="KJ019039">
    <property type="protein sequence ID" value="AIX17047.1"/>
    <property type="molecule type" value="Genomic_DNA"/>
</dbReference>
<name>A0A0E3FAL9_9CAUD</name>
<dbReference type="Proteomes" id="UP000185401">
    <property type="component" value="Segment"/>
</dbReference>
<dbReference type="EMBL" id="KJ019033">
    <property type="protein sequence ID" value="AIX15728.1"/>
    <property type="molecule type" value="Genomic_DNA"/>
</dbReference>
<evidence type="ECO:0008006" key="26">
    <source>
        <dbReference type="Google" id="ProtNLM"/>
    </source>
</evidence>
<dbReference type="EMBL" id="KJ019087">
    <property type="protein sequence ID" value="AIX27960.1"/>
    <property type="molecule type" value="Genomic_DNA"/>
</dbReference>
<dbReference type="EMBL" id="KJ019038">
    <property type="protein sequence ID" value="AIX16838.1"/>
    <property type="molecule type" value="Genomic_DNA"/>
</dbReference>
<evidence type="ECO:0000313" key="20">
    <source>
        <dbReference type="EMBL" id="AIX44243.1"/>
    </source>
</evidence>
<evidence type="ECO:0000313" key="5">
    <source>
        <dbReference type="EMBL" id="AIX16838.1"/>
    </source>
</evidence>